<evidence type="ECO:0000313" key="3">
    <source>
        <dbReference type="Proteomes" id="UP000198844"/>
    </source>
</evidence>
<keyword evidence="1" id="KW-0472">Membrane</keyword>
<keyword evidence="1" id="KW-1133">Transmembrane helix</keyword>
<gene>
    <name evidence="2" type="ORF">SAMN05192563_102025</name>
</gene>
<evidence type="ECO:0000313" key="2">
    <source>
        <dbReference type="EMBL" id="SFU23132.1"/>
    </source>
</evidence>
<reference evidence="2 3" key="1">
    <citation type="submission" date="2016-10" db="EMBL/GenBank/DDBJ databases">
        <authorList>
            <person name="de Groot N.N."/>
        </authorList>
    </citation>
    <scope>NUCLEOTIDE SEQUENCE [LARGE SCALE GENOMIC DNA]</scope>
    <source>
        <strain evidence="2 3">LMG 27731</strain>
    </source>
</reference>
<organism evidence="2 3">
    <name type="scientific">Paraburkholderia aspalathi</name>
    <dbReference type="NCBI Taxonomy" id="1324617"/>
    <lineage>
        <taxon>Bacteria</taxon>
        <taxon>Pseudomonadati</taxon>
        <taxon>Pseudomonadota</taxon>
        <taxon>Betaproteobacteria</taxon>
        <taxon>Burkholderiales</taxon>
        <taxon>Burkholderiaceae</taxon>
        <taxon>Paraburkholderia</taxon>
    </lineage>
</organism>
<sequence>MGWLRKGWVRFKREWSAARRRVVNVRMALHNGSRSNDFALLCATGKPFSGNCGWPGSTILVDNPLTARSLQPPGEIGSGGFMDLAMAMGVALFGMFAASTVYFFYKLER</sequence>
<feature type="transmembrane region" description="Helical" evidence="1">
    <location>
        <begin position="84"/>
        <end position="105"/>
    </location>
</feature>
<keyword evidence="1" id="KW-0812">Transmembrane</keyword>
<proteinExistence type="predicted"/>
<dbReference type="Proteomes" id="UP000198844">
    <property type="component" value="Unassembled WGS sequence"/>
</dbReference>
<name>A0A1I7EGV4_9BURK</name>
<dbReference type="EMBL" id="FPBH01000020">
    <property type="protein sequence ID" value="SFU23132.1"/>
    <property type="molecule type" value="Genomic_DNA"/>
</dbReference>
<protein>
    <submittedName>
        <fullName evidence="2">Uncharacterized protein</fullName>
    </submittedName>
</protein>
<accession>A0A1I7EGV4</accession>
<evidence type="ECO:0000256" key="1">
    <source>
        <dbReference type="SAM" id="Phobius"/>
    </source>
</evidence>
<dbReference type="AlphaFoldDB" id="A0A1I7EGV4"/>